<dbReference type="AlphaFoldDB" id="A0A074MY60"/>
<reference evidence="1 2" key="1">
    <citation type="submission" date="2014-04" db="EMBL/GenBank/DDBJ databases">
        <title>A comprehensive comparison of genomes of Erythrobacter spp. strains.</title>
        <authorList>
            <person name="Zheng Q."/>
        </authorList>
    </citation>
    <scope>NUCLEOTIDE SEQUENCE [LARGE SCALE GENOMIC DNA]</scope>
    <source>
        <strain evidence="1 2">DSM 6997</strain>
    </source>
</reference>
<evidence type="ECO:0008006" key="3">
    <source>
        <dbReference type="Google" id="ProtNLM"/>
    </source>
</evidence>
<sequence>MVSVIRPDGAVHRAPPGAFGAITNAHHVKIGGPWDSTFEPIFNKPDNEMADFVQWLATLETAIQAPNRPMVERIAPQPLPEERATQLARITASLLARSPSIRASIKRTTEYYRQNFGLANPTAEKSLIAANQSGLYDAYCKRMMYGRWAILFSDELEVTAGDGFLHNFPASQDALNSGLKLVLPILPTATIIYMSPMQYPTEPRLVTLRLSANEVKQVNAITQVYASNFLFYRGDKPEVTEAFRCGEHRQFQYHGHDWLDPLLDDLSQYNRWGKDGAAGISSRRPYSESLEGNRWLDRLAGRDS</sequence>
<proteinExistence type="predicted"/>
<organism evidence="1 2">
    <name type="scientific">Erythrobacter longus</name>
    <dbReference type="NCBI Taxonomy" id="1044"/>
    <lineage>
        <taxon>Bacteria</taxon>
        <taxon>Pseudomonadati</taxon>
        <taxon>Pseudomonadota</taxon>
        <taxon>Alphaproteobacteria</taxon>
        <taxon>Sphingomonadales</taxon>
        <taxon>Erythrobacteraceae</taxon>
        <taxon>Erythrobacter/Porphyrobacter group</taxon>
        <taxon>Erythrobacter</taxon>
    </lineage>
</organism>
<evidence type="ECO:0000313" key="1">
    <source>
        <dbReference type="EMBL" id="KEO90547.1"/>
    </source>
</evidence>
<gene>
    <name evidence="1" type="ORF">EH31_10695</name>
</gene>
<keyword evidence="2" id="KW-1185">Reference proteome</keyword>
<comment type="caution">
    <text evidence="1">The sequence shown here is derived from an EMBL/GenBank/DDBJ whole genome shotgun (WGS) entry which is preliminary data.</text>
</comment>
<dbReference type="EMBL" id="JMIW01000003">
    <property type="protein sequence ID" value="KEO90547.1"/>
    <property type="molecule type" value="Genomic_DNA"/>
</dbReference>
<accession>A0A074MY60</accession>
<evidence type="ECO:0000313" key="2">
    <source>
        <dbReference type="Proteomes" id="UP000027647"/>
    </source>
</evidence>
<dbReference type="Proteomes" id="UP000027647">
    <property type="component" value="Unassembled WGS sequence"/>
</dbReference>
<protein>
    <recommendedName>
        <fullName evidence="3">DUF4238 domain-containing protein</fullName>
    </recommendedName>
</protein>
<dbReference type="STRING" id="1044.EH31_10695"/>
<dbReference type="eggNOG" id="ENOG5033G7S">
    <property type="taxonomic scope" value="Bacteria"/>
</dbReference>
<name>A0A074MY60_ERYLO</name>